<evidence type="ECO:0000313" key="2">
    <source>
        <dbReference type="EMBL" id="MFB9784842.1"/>
    </source>
</evidence>
<organism evidence="2 3">
    <name type="scientific">Rhodococcus baikonurensis</name>
    <dbReference type="NCBI Taxonomy" id="172041"/>
    <lineage>
        <taxon>Bacteria</taxon>
        <taxon>Bacillati</taxon>
        <taxon>Actinomycetota</taxon>
        <taxon>Actinomycetes</taxon>
        <taxon>Mycobacteriales</taxon>
        <taxon>Nocardiaceae</taxon>
        <taxon>Rhodococcus</taxon>
        <taxon>Rhodococcus erythropolis group</taxon>
    </lineage>
</organism>
<feature type="transmembrane region" description="Helical" evidence="1">
    <location>
        <begin position="71"/>
        <end position="89"/>
    </location>
</feature>
<accession>A0ABV5XQS3</accession>
<keyword evidence="3" id="KW-1185">Reference proteome</keyword>
<dbReference type="Proteomes" id="UP001589587">
    <property type="component" value="Unassembled WGS sequence"/>
</dbReference>
<protein>
    <submittedName>
        <fullName evidence="2">DUF4383 domain-containing protein</fullName>
    </submittedName>
</protein>
<proteinExistence type="predicted"/>
<dbReference type="Pfam" id="PF14325">
    <property type="entry name" value="DUF4383"/>
    <property type="match status" value="1"/>
</dbReference>
<dbReference type="RefSeq" id="WP_042926785.1">
    <property type="nucleotide sequence ID" value="NZ_JBHMAS010000099.1"/>
</dbReference>
<keyword evidence="1" id="KW-0472">Membrane</keyword>
<gene>
    <name evidence="2" type="ORF">ACFFQ6_34645</name>
</gene>
<name>A0ABV5XQS3_9NOCA</name>
<evidence type="ECO:0000256" key="1">
    <source>
        <dbReference type="SAM" id="Phobius"/>
    </source>
</evidence>
<keyword evidence="1" id="KW-0812">Transmembrane</keyword>
<comment type="caution">
    <text evidence="2">The sequence shown here is derived from an EMBL/GenBank/DDBJ whole genome shotgun (WGS) entry which is preliminary data.</text>
</comment>
<feature type="transmembrane region" description="Helical" evidence="1">
    <location>
        <begin position="109"/>
        <end position="129"/>
    </location>
</feature>
<keyword evidence="1" id="KW-1133">Transmembrane helix</keyword>
<dbReference type="EMBL" id="JBHMAS010000099">
    <property type="protein sequence ID" value="MFB9784842.1"/>
    <property type="molecule type" value="Genomic_DNA"/>
</dbReference>
<sequence length="140" mass="14861">MAAAAVGAVFLLVGILGFIPGVTTDYDMLAGAGHHSGAKLFGIFEVSFLHNVVHLVFGVAGVAMARMARTAQTYLIGGGIIYLALWIYGLLIDQDSSANFVPVNDADNWLHFGLGVGMVALGFLTPRLARRESRTDSPIR</sequence>
<evidence type="ECO:0000313" key="3">
    <source>
        <dbReference type="Proteomes" id="UP001589587"/>
    </source>
</evidence>
<reference evidence="2 3" key="1">
    <citation type="submission" date="2024-09" db="EMBL/GenBank/DDBJ databases">
        <authorList>
            <person name="Sun Q."/>
            <person name="Mori K."/>
        </authorList>
    </citation>
    <scope>NUCLEOTIDE SEQUENCE [LARGE SCALE GENOMIC DNA]</scope>
    <source>
        <strain evidence="2 3">JCM 11411</strain>
    </source>
</reference>
<feature type="transmembrane region" description="Helical" evidence="1">
    <location>
        <begin position="41"/>
        <end position="64"/>
    </location>
</feature>